<sequence length="187" mass="21090">MASRNFMLYEGKIEDPSITIARAEVFMESYTTANEELNSVLVTKRTAISLNWEPPPQNWYKLNVDAATRNQDRLAGIRAIVRSSNGDIMTAAISKKPFWGDVELVKAKAMRFDIKVATESGLYPLIVESDAQNVVNLVKGNLESKGDICWVISEIQSYMMEKNKVYFVPRICNSAAHKLAKLTFSYQ</sequence>
<organism evidence="1 2">
    <name type="scientific">Melia azedarach</name>
    <name type="common">Chinaberry tree</name>
    <dbReference type="NCBI Taxonomy" id="155640"/>
    <lineage>
        <taxon>Eukaryota</taxon>
        <taxon>Viridiplantae</taxon>
        <taxon>Streptophyta</taxon>
        <taxon>Embryophyta</taxon>
        <taxon>Tracheophyta</taxon>
        <taxon>Spermatophyta</taxon>
        <taxon>Magnoliopsida</taxon>
        <taxon>eudicotyledons</taxon>
        <taxon>Gunneridae</taxon>
        <taxon>Pentapetalae</taxon>
        <taxon>rosids</taxon>
        <taxon>malvids</taxon>
        <taxon>Sapindales</taxon>
        <taxon>Meliaceae</taxon>
        <taxon>Melia</taxon>
    </lineage>
</organism>
<dbReference type="Proteomes" id="UP001164539">
    <property type="component" value="Chromosome 12"/>
</dbReference>
<protein>
    <submittedName>
        <fullName evidence="1">Ribonuclease H-like domain containing protein</fullName>
    </submittedName>
</protein>
<accession>A0ACC1X339</accession>
<evidence type="ECO:0000313" key="1">
    <source>
        <dbReference type="EMBL" id="KAJ4705714.1"/>
    </source>
</evidence>
<proteinExistence type="predicted"/>
<name>A0ACC1X339_MELAZ</name>
<dbReference type="EMBL" id="CM051405">
    <property type="protein sequence ID" value="KAJ4705714.1"/>
    <property type="molecule type" value="Genomic_DNA"/>
</dbReference>
<keyword evidence="2" id="KW-1185">Reference proteome</keyword>
<evidence type="ECO:0000313" key="2">
    <source>
        <dbReference type="Proteomes" id="UP001164539"/>
    </source>
</evidence>
<gene>
    <name evidence="1" type="ORF">OWV82_022456</name>
</gene>
<reference evidence="1 2" key="1">
    <citation type="journal article" date="2023" name="Science">
        <title>Complex scaffold remodeling in plant triterpene biosynthesis.</title>
        <authorList>
            <person name="De La Pena R."/>
            <person name="Hodgson H."/>
            <person name="Liu J.C."/>
            <person name="Stephenson M.J."/>
            <person name="Martin A.C."/>
            <person name="Owen C."/>
            <person name="Harkess A."/>
            <person name="Leebens-Mack J."/>
            <person name="Jimenez L.E."/>
            <person name="Osbourn A."/>
            <person name="Sattely E.S."/>
        </authorList>
    </citation>
    <scope>NUCLEOTIDE SEQUENCE [LARGE SCALE GENOMIC DNA]</scope>
    <source>
        <strain evidence="2">cv. JPN11</strain>
        <tissue evidence="1">Leaf</tissue>
    </source>
</reference>
<comment type="caution">
    <text evidence="1">The sequence shown here is derived from an EMBL/GenBank/DDBJ whole genome shotgun (WGS) entry which is preliminary data.</text>
</comment>